<dbReference type="InterPro" id="IPR001789">
    <property type="entry name" value="Sig_transdc_resp-reg_receiver"/>
</dbReference>
<dbReference type="InterPro" id="IPR011006">
    <property type="entry name" value="CheY-like_superfamily"/>
</dbReference>
<dbReference type="PROSITE" id="PS50110">
    <property type="entry name" value="RESPONSE_REGULATORY"/>
    <property type="match status" value="1"/>
</dbReference>
<comment type="caution">
    <text evidence="4">The sequence shown here is derived from an EMBL/GenBank/DDBJ whole genome shotgun (WGS) entry which is preliminary data.</text>
</comment>
<dbReference type="AlphaFoldDB" id="A0A0P9DAT9"/>
<name>A0A0P9DAT9_9CHLR</name>
<evidence type="ECO:0000313" key="4">
    <source>
        <dbReference type="EMBL" id="KPV54745.1"/>
    </source>
</evidence>
<dbReference type="SMART" id="SM00448">
    <property type="entry name" value="REC"/>
    <property type="match status" value="1"/>
</dbReference>
<dbReference type="Proteomes" id="UP000050509">
    <property type="component" value="Unassembled WGS sequence"/>
</dbReference>
<organism evidence="4 5">
    <name type="scientific">Kouleothrix aurantiaca</name>
    <dbReference type="NCBI Taxonomy" id="186479"/>
    <lineage>
        <taxon>Bacteria</taxon>
        <taxon>Bacillati</taxon>
        <taxon>Chloroflexota</taxon>
        <taxon>Chloroflexia</taxon>
        <taxon>Chloroflexales</taxon>
        <taxon>Roseiflexineae</taxon>
        <taxon>Roseiflexaceae</taxon>
        <taxon>Kouleothrix</taxon>
    </lineage>
</organism>
<dbReference type="GO" id="GO:0000160">
    <property type="term" value="P:phosphorelay signal transduction system"/>
    <property type="evidence" value="ECO:0007669"/>
    <property type="project" value="InterPro"/>
</dbReference>
<protein>
    <recommendedName>
        <fullName evidence="3">Response regulatory domain-containing protein</fullName>
    </recommendedName>
</protein>
<dbReference type="PANTHER" id="PTHR44591">
    <property type="entry name" value="STRESS RESPONSE REGULATOR PROTEIN 1"/>
    <property type="match status" value="1"/>
</dbReference>
<proteinExistence type="predicted"/>
<dbReference type="Gene3D" id="3.40.50.2300">
    <property type="match status" value="1"/>
</dbReference>
<keyword evidence="5" id="KW-1185">Reference proteome</keyword>
<keyword evidence="1 2" id="KW-0597">Phosphoprotein</keyword>
<accession>A0A0P9DAT9</accession>
<evidence type="ECO:0000313" key="5">
    <source>
        <dbReference type="Proteomes" id="UP000050509"/>
    </source>
</evidence>
<dbReference type="InterPro" id="IPR050595">
    <property type="entry name" value="Bact_response_regulator"/>
</dbReference>
<evidence type="ECO:0000259" key="3">
    <source>
        <dbReference type="PROSITE" id="PS50110"/>
    </source>
</evidence>
<dbReference type="EMBL" id="LJCR01000018">
    <property type="protein sequence ID" value="KPV54745.1"/>
    <property type="molecule type" value="Genomic_DNA"/>
</dbReference>
<feature type="domain" description="Response regulatory" evidence="3">
    <location>
        <begin position="17"/>
        <end position="134"/>
    </location>
</feature>
<sequence>MQSWSADDALVPRGTETVLLVEDEPLVREVALHILQEQGYTVLEAENGVDALRITHEYAGATIALLITDVVMPQMGGKMLVEQVTSVDPNIKVLFISGYATDAIVQHGQLEPGTNFLSKPFTPAAFARKVREVLDAEAGSSPMKSMR</sequence>
<dbReference type="SUPFAM" id="SSF52172">
    <property type="entry name" value="CheY-like"/>
    <property type="match status" value="1"/>
</dbReference>
<dbReference type="Pfam" id="PF00072">
    <property type="entry name" value="Response_reg"/>
    <property type="match status" value="1"/>
</dbReference>
<feature type="modified residue" description="4-aspartylphosphate" evidence="2">
    <location>
        <position position="69"/>
    </location>
</feature>
<dbReference type="PANTHER" id="PTHR44591:SF21">
    <property type="entry name" value="TWO-COMPONENT RESPONSE REGULATOR"/>
    <property type="match status" value="1"/>
</dbReference>
<gene>
    <name evidence="4" type="ORF">SE17_01755</name>
</gene>
<evidence type="ECO:0000256" key="1">
    <source>
        <dbReference type="ARBA" id="ARBA00022553"/>
    </source>
</evidence>
<reference evidence="4 5" key="1">
    <citation type="submission" date="2015-09" db="EMBL/GenBank/DDBJ databases">
        <title>Draft genome sequence of Kouleothrix aurantiaca JCM 19913.</title>
        <authorList>
            <person name="Hemp J."/>
        </authorList>
    </citation>
    <scope>NUCLEOTIDE SEQUENCE [LARGE SCALE GENOMIC DNA]</scope>
    <source>
        <strain evidence="4 5">COM-B</strain>
    </source>
</reference>
<evidence type="ECO:0000256" key="2">
    <source>
        <dbReference type="PROSITE-ProRule" id="PRU00169"/>
    </source>
</evidence>